<dbReference type="OrthoDB" id="3176171at2759"/>
<protein>
    <submittedName>
        <fullName evidence="16">Kinesin-like protein KIF27</fullName>
    </submittedName>
</protein>
<accession>A0A8B7Q8L3</accession>
<feature type="binding site" evidence="11">
    <location>
        <begin position="84"/>
        <end position="91"/>
    </location>
    <ligand>
        <name>ATP</name>
        <dbReference type="ChEBI" id="CHEBI:30616"/>
    </ligand>
</feature>
<evidence type="ECO:0000256" key="1">
    <source>
        <dbReference type="ARBA" id="ARBA00004138"/>
    </source>
</evidence>
<reference evidence="16" key="1">
    <citation type="submission" date="2025-08" db="UniProtKB">
        <authorList>
            <consortium name="RefSeq"/>
        </authorList>
    </citation>
    <scope>IDENTIFICATION</scope>
    <source>
        <tissue evidence="16">Muscle</tissue>
    </source>
</reference>
<dbReference type="KEGG" id="hai:109374624"/>
<dbReference type="SUPFAM" id="SSF52540">
    <property type="entry name" value="P-loop containing nucleoside triphosphate hydrolases"/>
    <property type="match status" value="1"/>
</dbReference>
<feature type="compositionally biased region" description="Polar residues" evidence="13">
    <location>
        <begin position="1153"/>
        <end position="1167"/>
    </location>
</feature>
<name>A0A8B7Q8L3_HIPAR</name>
<dbReference type="RefSeq" id="XP_019484910.1">
    <property type="nucleotide sequence ID" value="XM_019629365.1"/>
</dbReference>
<dbReference type="InterPro" id="IPR001752">
    <property type="entry name" value="Kinesin_motor_dom"/>
</dbReference>
<evidence type="ECO:0000256" key="9">
    <source>
        <dbReference type="ARBA" id="ARBA00023212"/>
    </source>
</evidence>
<evidence type="ECO:0000256" key="3">
    <source>
        <dbReference type="ARBA" id="ARBA00022490"/>
    </source>
</evidence>
<dbReference type="GO" id="GO:0007052">
    <property type="term" value="P:mitotic spindle organization"/>
    <property type="evidence" value="ECO:0007669"/>
    <property type="project" value="TreeGrafter"/>
</dbReference>
<dbReference type="GO" id="GO:0008017">
    <property type="term" value="F:microtubule binding"/>
    <property type="evidence" value="ECO:0007669"/>
    <property type="project" value="InterPro"/>
</dbReference>
<comment type="similarity">
    <text evidence="11">Belongs to the TRAFAC class myosin-kinesin ATPase superfamily. Kinesin family.</text>
</comment>
<dbReference type="GO" id="GO:0005524">
    <property type="term" value="F:ATP binding"/>
    <property type="evidence" value="ECO:0007669"/>
    <property type="project" value="UniProtKB-UniRule"/>
</dbReference>
<feature type="coiled-coil region" evidence="12">
    <location>
        <begin position="603"/>
        <end position="711"/>
    </location>
</feature>
<dbReference type="FunFam" id="3.40.850.10:FF:000025">
    <property type="entry name" value="kinesin-like protein KIF27 isoform X1"/>
    <property type="match status" value="1"/>
</dbReference>
<evidence type="ECO:0000256" key="13">
    <source>
        <dbReference type="SAM" id="MobiDB-lite"/>
    </source>
</evidence>
<evidence type="ECO:0000313" key="15">
    <source>
        <dbReference type="Proteomes" id="UP000694851"/>
    </source>
</evidence>
<dbReference type="Proteomes" id="UP000694851">
    <property type="component" value="Unplaced"/>
</dbReference>
<keyword evidence="8 11" id="KW-0505">Motor protein</keyword>
<organism evidence="15 16">
    <name type="scientific">Hipposideros armiger</name>
    <name type="common">Great Himalayan leaf-nosed bat</name>
    <dbReference type="NCBI Taxonomy" id="186990"/>
    <lineage>
        <taxon>Eukaryota</taxon>
        <taxon>Metazoa</taxon>
        <taxon>Chordata</taxon>
        <taxon>Craniata</taxon>
        <taxon>Vertebrata</taxon>
        <taxon>Euteleostomi</taxon>
        <taxon>Mammalia</taxon>
        <taxon>Eutheria</taxon>
        <taxon>Laurasiatheria</taxon>
        <taxon>Chiroptera</taxon>
        <taxon>Yinpterochiroptera</taxon>
        <taxon>Rhinolophoidea</taxon>
        <taxon>Hipposideridae</taxon>
        <taxon>Hipposideros</taxon>
    </lineage>
</organism>
<evidence type="ECO:0000259" key="14">
    <source>
        <dbReference type="PROSITE" id="PS50067"/>
    </source>
</evidence>
<feature type="domain" description="Kinesin motor" evidence="14">
    <location>
        <begin position="5"/>
        <end position="341"/>
    </location>
</feature>
<dbReference type="InterPro" id="IPR027640">
    <property type="entry name" value="Kinesin-like_fam"/>
</dbReference>
<feature type="region of interest" description="Disordered" evidence="13">
    <location>
        <begin position="1148"/>
        <end position="1167"/>
    </location>
</feature>
<evidence type="ECO:0000256" key="8">
    <source>
        <dbReference type="ARBA" id="ARBA00023175"/>
    </source>
</evidence>
<evidence type="ECO:0000256" key="6">
    <source>
        <dbReference type="ARBA" id="ARBA00023054"/>
    </source>
</evidence>
<dbReference type="GO" id="GO:0007018">
    <property type="term" value="P:microtubule-based movement"/>
    <property type="evidence" value="ECO:0007669"/>
    <property type="project" value="InterPro"/>
</dbReference>
<dbReference type="InterPro" id="IPR027417">
    <property type="entry name" value="P-loop_NTPase"/>
</dbReference>
<dbReference type="Pfam" id="PF00225">
    <property type="entry name" value="Kinesin"/>
    <property type="match status" value="1"/>
</dbReference>
<feature type="coiled-coil region" evidence="12">
    <location>
        <begin position="1014"/>
        <end position="1048"/>
    </location>
</feature>
<dbReference type="GO" id="GO:0003777">
    <property type="term" value="F:microtubule motor activity"/>
    <property type="evidence" value="ECO:0007669"/>
    <property type="project" value="InterPro"/>
</dbReference>
<dbReference type="SMART" id="SM00129">
    <property type="entry name" value="KISc"/>
    <property type="match status" value="1"/>
</dbReference>
<feature type="region of interest" description="Disordered" evidence="13">
    <location>
        <begin position="535"/>
        <end position="555"/>
    </location>
</feature>
<evidence type="ECO:0000313" key="16">
    <source>
        <dbReference type="RefSeq" id="XP_019484910.1"/>
    </source>
</evidence>
<keyword evidence="4 11" id="KW-0547">Nucleotide-binding</keyword>
<evidence type="ECO:0000256" key="7">
    <source>
        <dbReference type="ARBA" id="ARBA00023069"/>
    </source>
</evidence>
<feature type="coiled-coil region" evidence="12">
    <location>
        <begin position="356"/>
        <end position="414"/>
    </location>
</feature>
<dbReference type="PANTHER" id="PTHR47969:SF30">
    <property type="entry name" value="KINESIN FAMILY MEMBER 27"/>
    <property type="match status" value="1"/>
</dbReference>
<keyword evidence="15" id="KW-1185">Reference proteome</keyword>
<dbReference type="GO" id="GO:0005929">
    <property type="term" value="C:cilium"/>
    <property type="evidence" value="ECO:0007669"/>
    <property type="project" value="UniProtKB-SubCell"/>
</dbReference>
<keyword evidence="10" id="KW-0966">Cell projection</keyword>
<feature type="compositionally biased region" description="Polar residues" evidence="13">
    <location>
        <begin position="1107"/>
        <end position="1117"/>
    </location>
</feature>
<feature type="coiled-coil region" evidence="12">
    <location>
        <begin position="816"/>
        <end position="868"/>
    </location>
</feature>
<dbReference type="GO" id="GO:0051231">
    <property type="term" value="P:spindle elongation"/>
    <property type="evidence" value="ECO:0007669"/>
    <property type="project" value="TreeGrafter"/>
</dbReference>
<dbReference type="CTD" id="55582"/>
<dbReference type="AlphaFoldDB" id="A0A8B7Q8L3"/>
<dbReference type="InterPro" id="IPR036961">
    <property type="entry name" value="Kinesin_motor_dom_sf"/>
</dbReference>
<feature type="coiled-coil region" evidence="12">
    <location>
        <begin position="743"/>
        <end position="780"/>
    </location>
</feature>
<dbReference type="InterPro" id="IPR019821">
    <property type="entry name" value="Kinesin_motor_CS"/>
</dbReference>
<dbReference type="PANTHER" id="PTHR47969">
    <property type="entry name" value="CHROMOSOME-ASSOCIATED KINESIN KIF4A-RELATED"/>
    <property type="match status" value="1"/>
</dbReference>
<dbReference type="PROSITE" id="PS50067">
    <property type="entry name" value="KINESIN_MOTOR_2"/>
    <property type="match status" value="1"/>
</dbReference>
<evidence type="ECO:0000256" key="12">
    <source>
        <dbReference type="SAM" id="Coils"/>
    </source>
</evidence>
<evidence type="ECO:0000256" key="11">
    <source>
        <dbReference type="PROSITE-ProRule" id="PRU00283"/>
    </source>
</evidence>
<evidence type="ECO:0000256" key="2">
    <source>
        <dbReference type="ARBA" id="ARBA00004245"/>
    </source>
</evidence>
<dbReference type="GeneID" id="109374624"/>
<sequence>MEEIPIKVAVRIRPLLCKEILHNHQVCVRVIPNTQQIIIGRDRVFTFDFVFGKNSTQDEVYNMCIKPLVLSLIEGYNATVFAYGQTGSGKTYTIGGGHIASVVEGQKGIIPRAIQEIFQNISENPSTDFKIKVSYIEVYKEDLRDLLELEPSMKDLHIREDEKGNTVIVGAKECQVESADEVMSFLETGNAARHTGTTQMNEHSSRSHAIFTISICQVEKNTEEAEDGSRCSHRHIVSKFHFVDLAGSERVTKTGNTGERFKESIQINSGLLALGNVISALGDPRRKSSHIPYRDAKITRLLKDSLGGSAKTVMITCVSPSSADFDESLNSLKYANRARNIRNKPTLNFSPESERMDEMEFEIKLLREALQSQQASSISQTSQIREGTPDKNRILSLEEQVAQLQEECLGYQNCIQEAFTFLVELKDAVRLNQKQQHKLQEWFNLTQEVRKVLLTSFRGSRGIGNQEEGPQHVTVLQLKRELKKCQLGGGITCKVYTSPSVYSLDRVVAGFRTRSQMLLGHIEEQDEVLHCQFSDNSDDEESEGQEKSEMRHRSRSWIQKSGSVCPLIGLNDIHDQTQKSSLGNEDLKIECLQESQELNLQKLRNSELILTEAKQKMRELTINIKMKEDLIKELMKTGNDAKSVSKQYSLKVTKLAHEAEQAKVELIETEKQLQELENKDLSDVALKIKLQKEFRKKMDAAKLKVQELKLKTELEVGLKLKAEDLDALKMKRRKCSFGNIDQVQKLDEQNKWLDEEVEKVLNQRQELEELEEDLKKREAIVSKKGALLQEKSHLENKKLRSSQALNTDSLKISTRLNLLDQELSEKNVQLQSSTAEEKIKISEQVQALQKEKDQLQRQRNSVDEKLKNGSVLSPEEEHVLFQLEEGIEALEAAIEYKNESIKSRQNSLRASFQNVSHSEANVLEKLMGLNPTEIRAIFFKYFNKVVNLREAERKLQLENKEIKMKVLERDNMVRELESALEHLKLQCDRRLTLQQKEHEQKMQLLLHHFQEQDGEVIVETLKTYEDKIQQLEKDLYFYKKTSRDLKKKLKELLGEAIQRQLAPSEHHDAGDGVLNEGEAGMVSEELKWASRTQSMKLSGKERELDCSASSLRTQPNPQKLWEDGPELPPICSPLAPTSGHLVSNEDKTELDENQFTKSHSQPSPQVQPVRNVGQIHGVTPVKLCRKELRQISALELSLRRSSLGVGVGSMTADSIEVARKQ</sequence>
<evidence type="ECO:0000256" key="5">
    <source>
        <dbReference type="ARBA" id="ARBA00022840"/>
    </source>
</evidence>
<feature type="region of interest" description="Disordered" evidence="13">
    <location>
        <begin position="1099"/>
        <end position="1142"/>
    </location>
</feature>
<dbReference type="GO" id="GO:0005875">
    <property type="term" value="C:microtubule associated complex"/>
    <property type="evidence" value="ECO:0007669"/>
    <property type="project" value="TreeGrafter"/>
</dbReference>
<dbReference type="Pfam" id="PF25764">
    <property type="entry name" value="KIF21A_4th"/>
    <property type="match status" value="1"/>
</dbReference>
<keyword evidence="9" id="KW-0206">Cytoskeleton</keyword>
<evidence type="ECO:0000256" key="4">
    <source>
        <dbReference type="ARBA" id="ARBA00022741"/>
    </source>
</evidence>
<gene>
    <name evidence="16" type="primary">KIF27</name>
</gene>
<keyword evidence="5 11" id="KW-0067">ATP-binding</keyword>
<proteinExistence type="inferred from homology"/>
<keyword evidence="3" id="KW-0963">Cytoplasm</keyword>
<keyword evidence="6 12" id="KW-0175">Coiled coil</keyword>
<dbReference type="Gene3D" id="3.40.850.10">
    <property type="entry name" value="Kinesin motor domain"/>
    <property type="match status" value="1"/>
</dbReference>
<dbReference type="CDD" id="cd01372">
    <property type="entry name" value="KISc_KIF4"/>
    <property type="match status" value="1"/>
</dbReference>
<evidence type="ECO:0000256" key="10">
    <source>
        <dbReference type="ARBA" id="ARBA00023273"/>
    </source>
</evidence>
<keyword evidence="7" id="KW-0969">Cilium</keyword>
<comment type="subcellular location">
    <subcellularLocation>
        <location evidence="1">Cell projection</location>
        <location evidence="1">Cilium</location>
    </subcellularLocation>
    <subcellularLocation>
        <location evidence="2">Cytoplasm</location>
        <location evidence="2">Cytoskeleton</location>
    </subcellularLocation>
</comment>
<dbReference type="PROSITE" id="PS00411">
    <property type="entry name" value="KINESIN_MOTOR_1"/>
    <property type="match status" value="1"/>
</dbReference>
<dbReference type="PRINTS" id="PR00380">
    <property type="entry name" value="KINESINHEAVY"/>
</dbReference>